<evidence type="ECO:0000313" key="8">
    <source>
        <dbReference type="Proteomes" id="UP000887565"/>
    </source>
</evidence>
<evidence type="ECO:0000256" key="3">
    <source>
        <dbReference type="ARBA" id="ARBA00022525"/>
    </source>
</evidence>
<dbReference type="AlphaFoldDB" id="A0A915KUZ2"/>
<evidence type="ECO:0000256" key="2">
    <source>
        <dbReference type="ARBA" id="ARBA00006356"/>
    </source>
</evidence>
<proteinExistence type="inferred from homology"/>
<evidence type="ECO:0000256" key="1">
    <source>
        <dbReference type="ARBA" id="ARBA00004613"/>
    </source>
</evidence>
<evidence type="ECO:0000256" key="4">
    <source>
        <dbReference type="ARBA" id="ARBA00022685"/>
    </source>
</evidence>
<dbReference type="PANTHER" id="PTHR20986:SF24">
    <property type="entry name" value="FMRFAMIDE-LIKE NEUROPEPTIDES 1"/>
    <property type="match status" value="1"/>
</dbReference>
<keyword evidence="4" id="KW-0165">Cleavage on pair of basic residues</keyword>
<dbReference type="GO" id="GO:0005576">
    <property type="term" value="C:extracellular region"/>
    <property type="evidence" value="ECO:0007669"/>
    <property type="project" value="UniProtKB-SubCell"/>
</dbReference>
<dbReference type="Pfam" id="PF01581">
    <property type="entry name" value="FARP"/>
    <property type="match status" value="7"/>
</dbReference>
<evidence type="ECO:0000256" key="7">
    <source>
        <dbReference type="SAM" id="SignalP"/>
    </source>
</evidence>
<keyword evidence="3" id="KW-0964">Secreted</keyword>
<evidence type="ECO:0000256" key="5">
    <source>
        <dbReference type="ARBA" id="ARBA00022815"/>
    </source>
</evidence>
<comment type="subcellular location">
    <subcellularLocation>
        <location evidence="1">Secreted</location>
    </subcellularLocation>
</comment>
<dbReference type="WBParaSite" id="nRc.2.0.1.t41952-RA">
    <property type="protein sequence ID" value="nRc.2.0.1.t41952-RA"/>
    <property type="gene ID" value="nRc.2.0.1.g41952"/>
</dbReference>
<dbReference type="InterPro" id="IPR002544">
    <property type="entry name" value="FMRFamid-related_peptide-like"/>
</dbReference>
<dbReference type="OMA" id="GRNQPNF"/>
<dbReference type="PANTHER" id="PTHR20986">
    <property type="entry name" value="FMRFAMIDE-RELATED PEPTIDES"/>
    <property type="match status" value="1"/>
</dbReference>
<reference evidence="9" key="1">
    <citation type="submission" date="2022-11" db="UniProtKB">
        <authorList>
            <consortium name="WormBaseParasite"/>
        </authorList>
    </citation>
    <scope>IDENTIFICATION</scope>
</reference>
<dbReference type="Proteomes" id="UP000887565">
    <property type="component" value="Unplaced"/>
</dbReference>
<feature type="chain" id="PRO_5038103306" evidence="7">
    <location>
        <begin position="22"/>
        <end position="184"/>
    </location>
</feature>
<protein>
    <submittedName>
        <fullName evidence="9">Uncharacterized protein</fullName>
    </submittedName>
</protein>
<dbReference type="GO" id="GO:0007218">
    <property type="term" value="P:neuropeptide signaling pathway"/>
    <property type="evidence" value="ECO:0007669"/>
    <property type="project" value="UniProtKB-KW"/>
</dbReference>
<organism evidence="8 9">
    <name type="scientific">Romanomermis culicivorax</name>
    <name type="common">Nematode worm</name>
    <dbReference type="NCBI Taxonomy" id="13658"/>
    <lineage>
        <taxon>Eukaryota</taxon>
        <taxon>Metazoa</taxon>
        <taxon>Ecdysozoa</taxon>
        <taxon>Nematoda</taxon>
        <taxon>Enoplea</taxon>
        <taxon>Dorylaimia</taxon>
        <taxon>Mermithida</taxon>
        <taxon>Mermithoidea</taxon>
        <taxon>Mermithidae</taxon>
        <taxon>Romanomermis</taxon>
    </lineage>
</organism>
<sequence>MGVSSTLLAATVLFFASTILTRRVVNGECCENDETSVFCQSYSKKTMDEKAKIRSILGENCQLLVDIPQKFSTDVRPNFIRFGRPSAMSPNFVRFGRSALTPNFVRFGRQQLPNFVRFGKRQLEIEDDIDQNYDENHDDNDEESFRRLTRKANFIRFGKRRSFSGPNFIRFGRNGMNPNFIRFG</sequence>
<keyword evidence="8" id="KW-1185">Reference proteome</keyword>
<name>A0A915KUZ2_ROMCU</name>
<comment type="similarity">
    <text evidence="2">Belongs to the FARP (FMRFamide related peptide) family.</text>
</comment>
<dbReference type="InterPro" id="IPR051041">
    <property type="entry name" value="FMRFamide-related_np"/>
</dbReference>
<evidence type="ECO:0000313" key="9">
    <source>
        <dbReference type="WBParaSite" id="nRc.2.0.1.t41952-RA"/>
    </source>
</evidence>
<keyword evidence="6" id="KW-0527">Neuropeptide</keyword>
<keyword evidence="5" id="KW-0027">Amidation</keyword>
<feature type="signal peptide" evidence="7">
    <location>
        <begin position="1"/>
        <end position="21"/>
    </location>
</feature>
<evidence type="ECO:0000256" key="6">
    <source>
        <dbReference type="ARBA" id="ARBA00023320"/>
    </source>
</evidence>
<keyword evidence="7" id="KW-0732">Signal</keyword>
<accession>A0A915KUZ2</accession>